<dbReference type="EMBL" id="JAJMLW010000001">
    <property type="protein sequence ID" value="MCI2241018.1"/>
    <property type="molecule type" value="Genomic_DNA"/>
</dbReference>
<dbReference type="Gene3D" id="3.20.20.330">
    <property type="entry name" value="Homocysteine-binding-like domain"/>
    <property type="match status" value="1"/>
</dbReference>
<keyword evidence="6" id="KW-1185">Reference proteome</keyword>
<gene>
    <name evidence="5" type="ORF">LPT13_01460</name>
</gene>
<comment type="caution">
    <text evidence="3">Lacks conserved residue(s) required for the propagation of feature annotation.</text>
</comment>
<proteinExistence type="predicted"/>
<organism evidence="5 6">
    <name type="scientific">Adlercreutzia faecimuris</name>
    <dbReference type="NCBI Taxonomy" id="2897341"/>
    <lineage>
        <taxon>Bacteria</taxon>
        <taxon>Bacillati</taxon>
        <taxon>Actinomycetota</taxon>
        <taxon>Coriobacteriia</taxon>
        <taxon>Eggerthellales</taxon>
        <taxon>Eggerthellaceae</taxon>
        <taxon>Adlercreutzia</taxon>
    </lineage>
</organism>
<evidence type="ECO:0000256" key="3">
    <source>
        <dbReference type="PROSITE-ProRule" id="PRU00333"/>
    </source>
</evidence>
<dbReference type="InterPro" id="IPR036589">
    <property type="entry name" value="HCY_dom_sf"/>
</dbReference>
<feature type="domain" description="Hcy-binding" evidence="4">
    <location>
        <begin position="1"/>
        <end position="288"/>
    </location>
</feature>
<dbReference type="SUPFAM" id="SSF82282">
    <property type="entry name" value="Homocysteine S-methyltransferase"/>
    <property type="match status" value="1"/>
</dbReference>
<dbReference type="RefSeq" id="WP_242162778.1">
    <property type="nucleotide sequence ID" value="NZ_JAJMLW010000001.1"/>
</dbReference>
<comment type="caution">
    <text evidence="5">The sequence shown here is derived from an EMBL/GenBank/DDBJ whole genome shotgun (WGS) entry which is preliminary data.</text>
</comment>
<evidence type="ECO:0000256" key="2">
    <source>
        <dbReference type="ARBA" id="ARBA00022679"/>
    </source>
</evidence>
<evidence type="ECO:0000256" key="1">
    <source>
        <dbReference type="ARBA" id="ARBA00022603"/>
    </source>
</evidence>
<evidence type="ECO:0000313" key="6">
    <source>
        <dbReference type="Proteomes" id="UP001430755"/>
    </source>
</evidence>
<keyword evidence="1" id="KW-0489">Methyltransferase</keyword>
<name>A0ABS9WDS9_9ACTN</name>
<reference evidence="5" key="1">
    <citation type="submission" date="2021-11" db="EMBL/GenBank/DDBJ databases">
        <title>A Novel Adlercreutzia Species, isolated from a Allomyrina dichotoma larva feces.</title>
        <authorList>
            <person name="Suh M.K."/>
        </authorList>
    </citation>
    <scope>NUCLEOTIDE SEQUENCE</scope>
    <source>
        <strain evidence="5">JBNU-10</strain>
    </source>
</reference>
<protein>
    <submittedName>
        <fullName evidence="5">Methionine synthase</fullName>
    </submittedName>
</protein>
<dbReference type="Proteomes" id="UP001430755">
    <property type="component" value="Unassembled WGS sequence"/>
</dbReference>
<dbReference type="InterPro" id="IPR003726">
    <property type="entry name" value="HCY_dom"/>
</dbReference>
<evidence type="ECO:0000259" key="4">
    <source>
        <dbReference type="PROSITE" id="PS50970"/>
    </source>
</evidence>
<keyword evidence="2" id="KW-0808">Transferase</keyword>
<evidence type="ECO:0000313" key="5">
    <source>
        <dbReference type="EMBL" id="MCI2241018.1"/>
    </source>
</evidence>
<accession>A0ABS9WDS9</accession>
<dbReference type="PROSITE" id="PS50970">
    <property type="entry name" value="HCY"/>
    <property type="match status" value="1"/>
</dbReference>
<sequence length="350" mass="35839">MPDIQLRFRKDMLVLSAPVSAALARDGLDVARDLEFTLLFEPDVVEEACRLESIAGAQCLVAPTAGVTPARLAAAAMDGRGPDVVCAALAVVRSLRPQHVLAAIGPCGLPLDGSSKASMTENREQYARAARLFAGEEVDGFLLEGFAGCADLMCALAGLRKVTDAPILASVDVDGEGMLANGRDTLEAACAVMADFEASVAGFATAAGQDEACALARRAGAACDLPLMASLVVGRRDARQQGPTPENPYYCPDTMVAAADALRAAGVQFLRAAGDATPAYTGALVATTVGLDVRGPAPEAPAGLARQEALDDLAASMRERVSAALGTLAAEADAAAATLTPEERRAGEGE</sequence>